<dbReference type="AlphaFoldDB" id="A0A0A9CET5"/>
<accession>A0A0A9CET5</accession>
<organism evidence="1">
    <name type="scientific">Arundo donax</name>
    <name type="common">Giant reed</name>
    <name type="synonym">Donax arundinaceus</name>
    <dbReference type="NCBI Taxonomy" id="35708"/>
    <lineage>
        <taxon>Eukaryota</taxon>
        <taxon>Viridiplantae</taxon>
        <taxon>Streptophyta</taxon>
        <taxon>Embryophyta</taxon>
        <taxon>Tracheophyta</taxon>
        <taxon>Spermatophyta</taxon>
        <taxon>Magnoliopsida</taxon>
        <taxon>Liliopsida</taxon>
        <taxon>Poales</taxon>
        <taxon>Poaceae</taxon>
        <taxon>PACMAD clade</taxon>
        <taxon>Arundinoideae</taxon>
        <taxon>Arundineae</taxon>
        <taxon>Arundo</taxon>
    </lineage>
</organism>
<reference evidence="1" key="2">
    <citation type="journal article" date="2015" name="Data Brief">
        <title>Shoot transcriptome of the giant reed, Arundo donax.</title>
        <authorList>
            <person name="Barrero R.A."/>
            <person name="Guerrero F.D."/>
            <person name="Moolhuijzen P."/>
            <person name="Goolsby J.A."/>
            <person name="Tidwell J."/>
            <person name="Bellgard S.E."/>
            <person name="Bellgard M.I."/>
        </authorList>
    </citation>
    <scope>NUCLEOTIDE SEQUENCE</scope>
    <source>
        <tissue evidence="1">Shoot tissue taken approximately 20 cm above the soil surface</tissue>
    </source>
</reference>
<name>A0A0A9CET5_ARUDO</name>
<dbReference type="EMBL" id="GBRH01225990">
    <property type="protein sequence ID" value="JAD71905.1"/>
    <property type="molecule type" value="Transcribed_RNA"/>
</dbReference>
<evidence type="ECO:0000313" key="1">
    <source>
        <dbReference type="EMBL" id="JAD71905.1"/>
    </source>
</evidence>
<sequence length="45" mass="5155">MINRLSLKCATGQSKSTTFERVKSKTLKFSNLLSKLHYYDNIDSS</sequence>
<protein>
    <submittedName>
        <fullName evidence="1">Uncharacterized protein</fullName>
    </submittedName>
</protein>
<reference evidence="1" key="1">
    <citation type="submission" date="2014-09" db="EMBL/GenBank/DDBJ databases">
        <authorList>
            <person name="Magalhaes I.L.F."/>
            <person name="Oliveira U."/>
            <person name="Santos F.R."/>
            <person name="Vidigal T.H.D.A."/>
            <person name="Brescovit A.D."/>
            <person name="Santos A.J."/>
        </authorList>
    </citation>
    <scope>NUCLEOTIDE SEQUENCE</scope>
    <source>
        <tissue evidence="1">Shoot tissue taken approximately 20 cm above the soil surface</tissue>
    </source>
</reference>
<proteinExistence type="predicted"/>